<accession>A0A7J6MQX7</accession>
<dbReference type="SMART" id="SM00848">
    <property type="entry name" value="Inhibitor_I29"/>
    <property type="match status" value="1"/>
</dbReference>
<feature type="chain" id="PRO_5029863517" description="Cysteine protease" evidence="4">
    <location>
        <begin position="16"/>
        <end position="340"/>
    </location>
</feature>
<dbReference type="PANTHER" id="PTHR12411">
    <property type="entry name" value="CYSTEINE PROTEASE FAMILY C1-RELATED"/>
    <property type="match status" value="1"/>
</dbReference>
<dbReference type="InterPro" id="IPR013201">
    <property type="entry name" value="Prot_inhib_I29"/>
</dbReference>
<dbReference type="InterPro" id="IPR013128">
    <property type="entry name" value="Peptidase_C1A"/>
</dbReference>
<evidence type="ECO:0000256" key="3">
    <source>
        <dbReference type="ARBA" id="ARBA00023157"/>
    </source>
</evidence>
<dbReference type="InterPro" id="IPR025660">
    <property type="entry name" value="Pept_his_AS"/>
</dbReference>
<evidence type="ECO:0000313" key="8">
    <source>
        <dbReference type="Proteomes" id="UP000591131"/>
    </source>
</evidence>
<dbReference type="EMBL" id="JAAPAO010000075">
    <property type="protein sequence ID" value="KAF4673796.1"/>
    <property type="molecule type" value="Genomic_DNA"/>
</dbReference>
<dbReference type="PROSITE" id="PS00639">
    <property type="entry name" value="THIOL_PROTEASE_HIS"/>
    <property type="match status" value="1"/>
</dbReference>
<dbReference type="InterPro" id="IPR000169">
    <property type="entry name" value="Pept_cys_AS"/>
</dbReference>
<dbReference type="Pfam" id="PF08246">
    <property type="entry name" value="Inhibitor_I29"/>
    <property type="match status" value="1"/>
</dbReference>
<evidence type="ECO:0000259" key="6">
    <source>
        <dbReference type="SMART" id="SM00848"/>
    </source>
</evidence>
<comment type="similarity">
    <text evidence="1">Belongs to the peptidase C1 family.</text>
</comment>
<evidence type="ECO:0008006" key="9">
    <source>
        <dbReference type="Google" id="ProtNLM"/>
    </source>
</evidence>
<dbReference type="InterPro" id="IPR000668">
    <property type="entry name" value="Peptidase_C1A_C"/>
</dbReference>
<dbReference type="FunFam" id="3.90.70.10:FF:000332">
    <property type="entry name" value="Cathepsin L1"/>
    <property type="match status" value="1"/>
</dbReference>
<proteinExistence type="inferred from homology"/>
<organism evidence="7 8">
    <name type="scientific">Perkinsus chesapeaki</name>
    <name type="common">Clam parasite</name>
    <name type="synonym">Perkinsus andrewsi</name>
    <dbReference type="NCBI Taxonomy" id="330153"/>
    <lineage>
        <taxon>Eukaryota</taxon>
        <taxon>Sar</taxon>
        <taxon>Alveolata</taxon>
        <taxon>Perkinsozoa</taxon>
        <taxon>Perkinsea</taxon>
        <taxon>Perkinsida</taxon>
        <taxon>Perkinsidae</taxon>
        <taxon>Perkinsus</taxon>
    </lineage>
</organism>
<dbReference type="PRINTS" id="PR00705">
    <property type="entry name" value="PAPAIN"/>
</dbReference>
<dbReference type="CDD" id="cd02248">
    <property type="entry name" value="Peptidase_C1A"/>
    <property type="match status" value="1"/>
</dbReference>
<dbReference type="SUPFAM" id="SSF54001">
    <property type="entry name" value="Cysteine proteinases"/>
    <property type="match status" value="1"/>
</dbReference>
<dbReference type="GO" id="GO:0008234">
    <property type="term" value="F:cysteine-type peptidase activity"/>
    <property type="evidence" value="ECO:0007669"/>
    <property type="project" value="InterPro"/>
</dbReference>
<protein>
    <recommendedName>
        <fullName evidence="9">Cysteine protease</fullName>
    </recommendedName>
</protein>
<evidence type="ECO:0000256" key="2">
    <source>
        <dbReference type="ARBA" id="ARBA00023145"/>
    </source>
</evidence>
<dbReference type="InterPro" id="IPR039417">
    <property type="entry name" value="Peptidase_C1A_papain-like"/>
</dbReference>
<dbReference type="Pfam" id="PF00112">
    <property type="entry name" value="Peptidase_C1"/>
    <property type="match status" value="1"/>
</dbReference>
<comment type="caution">
    <text evidence="7">The sequence shown here is derived from an EMBL/GenBank/DDBJ whole genome shotgun (WGS) entry which is preliminary data.</text>
</comment>
<dbReference type="SMART" id="SM00645">
    <property type="entry name" value="Pept_C1"/>
    <property type="match status" value="1"/>
</dbReference>
<name>A0A7J6MQX7_PERCH</name>
<evidence type="ECO:0000256" key="1">
    <source>
        <dbReference type="ARBA" id="ARBA00008455"/>
    </source>
</evidence>
<dbReference type="AlphaFoldDB" id="A0A7J6MQX7"/>
<dbReference type="InterPro" id="IPR038765">
    <property type="entry name" value="Papain-like_cys_pep_sf"/>
</dbReference>
<sequence>MVMLVFTALLASSVAERNLAELRQMFVSFKGRFNLDFGQADSEREVIFRENLRYIDEVNAKNLSYQLGINQFTHLTNDEFKSMMNLRGFRKARAPRLRIYEKSSQEDAFFEFKGNPEDLPKSVDWRKEGYVTSVKQQGDCGGCWAFAAAGALEGLYKKMTGELVSLSVQELIDCSGPFDNNGCSDGLPTQAFEYVNVNGLMAEDDYKFIEFGATCRANSLKNVIKAGVVNFHEVIENSADSLKAALATFGPVSLAVDTTTTEIFQHYRGGVIDDVRCGADLDHAVLAVGYGASTDGTPYVIVKNSWGADWGEDGYVRISLKGPPEGICGILSDPSVPKQA</sequence>
<evidence type="ECO:0000256" key="4">
    <source>
        <dbReference type="SAM" id="SignalP"/>
    </source>
</evidence>
<dbReference type="PROSITE" id="PS00139">
    <property type="entry name" value="THIOL_PROTEASE_CYS"/>
    <property type="match status" value="1"/>
</dbReference>
<dbReference type="OrthoDB" id="190265at2759"/>
<feature type="signal peptide" evidence="4">
    <location>
        <begin position="1"/>
        <end position="15"/>
    </location>
</feature>
<reference evidence="7 8" key="1">
    <citation type="submission" date="2020-04" db="EMBL/GenBank/DDBJ databases">
        <title>Perkinsus chesapeaki whole genome sequence.</title>
        <authorList>
            <person name="Bogema D.R."/>
        </authorList>
    </citation>
    <scope>NUCLEOTIDE SEQUENCE [LARGE SCALE GENOMIC DNA]</scope>
    <source>
        <strain evidence="7">ATCC PRA-425</strain>
    </source>
</reference>
<dbReference type="Proteomes" id="UP000591131">
    <property type="component" value="Unassembled WGS sequence"/>
</dbReference>
<keyword evidence="3" id="KW-1015">Disulfide bond</keyword>
<dbReference type="Gene3D" id="3.90.70.10">
    <property type="entry name" value="Cysteine proteinases"/>
    <property type="match status" value="1"/>
</dbReference>
<evidence type="ECO:0000313" key="7">
    <source>
        <dbReference type="EMBL" id="KAF4673796.1"/>
    </source>
</evidence>
<evidence type="ECO:0000259" key="5">
    <source>
        <dbReference type="SMART" id="SM00645"/>
    </source>
</evidence>
<feature type="domain" description="Peptidase C1A papain C-terminal" evidence="5">
    <location>
        <begin position="119"/>
        <end position="338"/>
    </location>
</feature>
<gene>
    <name evidence="7" type="ORF">FOL47_010055</name>
</gene>
<feature type="domain" description="Cathepsin propeptide inhibitor" evidence="6">
    <location>
        <begin position="26"/>
        <end position="80"/>
    </location>
</feature>
<keyword evidence="8" id="KW-1185">Reference proteome</keyword>
<dbReference type="GO" id="GO:0006508">
    <property type="term" value="P:proteolysis"/>
    <property type="evidence" value="ECO:0007669"/>
    <property type="project" value="InterPro"/>
</dbReference>
<keyword evidence="4" id="KW-0732">Signal</keyword>
<keyword evidence="2" id="KW-0865">Zymogen</keyword>